<evidence type="ECO:0000313" key="1">
    <source>
        <dbReference type="EMBL" id="AZS50409.1"/>
    </source>
</evidence>
<dbReference type="RefSeq" id="WP_127162741.1">
    <property type="nucleotide sequence ID" value="NZ_CP029822.1"/>
</dbReference>
<dbReference type="AlphaFoldDB" id="A0A3S9XDC0"/>
<accession>A0A3S9XDC0</accession>
<organism evidence="1 2">
    <name type="scientific">Entomomonas moraniae</name>
    <dbReference type="NCBI Taxonomy" id="2213226"/>
    <lineage>
        <taxon>Bacteria</taxon>
        <taxon>Pseudomonadati</taxon>
        <taxon>Pseudomonadota</taxon>
        <taxon>Gammaproteobacteria</taxon>
        <taxon>Pseudomonadales</taxon>
        <taxon>Pseudomonadaceae</taxon>
        <taxon>Entomomonas</taxon>
    </lineage>
</organism>
<sequence length="139" mass="16050">MSLPRGIRNNNPGNIRWGSKWQGLVPEPERTDQSFCQFVDPVYGIRAIVKVLFTYRDKYGLKTVKSIIHRYAPPEENNTQGYIQRVCTKLGVQPDEPIELTDEVLYWIIKAICGVENGNEYTNYYPKEVIEQAIKLARS</sequence>
<evidence type="ECO:0000313" key="2">
    <source>
        <dbReference type="Proteomes" id="UP000273143"/>
    </source>
</evidence>
<dbReference type="Proteomes" id="UP000273143">
    <property type="component" value="Chromosome"/>
</dbReference>
<dbReference type="KEGG" id="emo:DM558_06300"/>
<dbReference type="EMBL" id="CP029822">
    <property type="protein sequence ID" value="AZS50409.1"/>
    <property type="molecule type" value="Genomic_DNA"/>
</dbReference>
<gene>
    <name evidence="1" type="ORF">DM558_06300</name>
</gene>
<name>A0A3S9XDC0_9GAMM</name>
<reference evidence="2" key="1">
    <citation type="submission" date="2018-06" db="EMBL/GenBank/DDBJ databases">
        <title>Complete genome of Pseudomonas insecticola strain QZS01.</title>
        <authorList>
            <person name="Wang J."/>
            <person name="Su Q."/>
        </authorList>
    </citation>
    <scope>NUCLEOTIDE SEQUENCE [LARGE SCALE GENOMIC DNA]</scope>
    <source>
        <strain evidence="2">QZS01</strain>
    </source>
</reference>
<keyword evidence="2" id="KW-1185">Reference proteome</keyword>
<proteinExistence type="predicted"/>
<protein>
    <submittedName>
        <fullName evidence="1">Structural protein</fullName>
    </submittedName>
</protein>